<comment type="caution">
    <text evidence="8">The sequence shown here is derived from an EMBL/GenBank/DDBJ whole genome shotgun (WGS) entry which is preliminary data.</text>
</comment>
<dbReference type="Pfam" id="PF00639">
    <property type="entry name" value="Rotamase"/>
    <property type="match status" value="1"/>
</dbReference>
<dbReference type="RefSeq" id="WP_223629242.1">
    <property type="nucleotide sequence ID" value="NZ_JAIQDJ010000005.1"/>
</dbReference>
<dbReference type="EMBL" id="JAIQDJ010000005">
    <property type="protein sequence ID" value="MBZ4186565.1"/>
    <property type="molecule type" value="Genomic_DNA"/>
</dbReference>
<proteinExistence type="inferred from homology"/>
<feature type="compositionally biased region" description="Basic and acidic residues" evidence="6">
    <location>
        <begin position="22"/>
        <end position="38"/>
    </location>
</feature>
<comment type="similarity">
    <text evidence="2">Belongs to the PpiC/parvulin rotamase family.</text>
</comment>
<evidence type="ECO:0000313" key="9">
    <source>
        <dbReference type="Proteomes" id="UP001430290"/>
    </source>
</evidence>
<evidence type="ECO:0000259" key="7">
    <source>
        <dbReference type="PROSITE" id="PS50198"/>
    </source>
</evidence>
<gene>
    <name evidence="8" type="ORF">K7B09_09545</name>
</gene>
<keyword evidence="4 5" id="KW-0697">Rotamase</keyword>
<protein>
    <recommendedName>
        <fullName evidence="3">peptidylprolyl isomerase</fullName>
        <ecNumber evidence="3">5.2.1.8</ecNumber>
    </recommendedName>
</protein>
<dbReference type="InterPro" id="IPR000297">
    <property type="entry name" value="PPIase_PpiC"/>
</dbReference>
<dbReference type="GO" id="GO:0003755">
    <property type="term" value="F:peptidyl-prolyl cis-trans isomerase activity"/>
    <property type="evidence" value="ECO:0007669"/>
    <property type="project" value="UniProtKB-EC"/>
</dbReference>
<evidence type="ECO:0000313" key="8">
    <source>
        <dbReference type="EMBL" id="MBZ4186565.1"/>
    </source>
</evidence>
<dbReference type="InterPro" id="IPR050245">
    <property type="entry name" value="PrsA_foldase"/>
</dbReference>
<reference evidence="8" key="1">
    <citation type="submission" date="2021-09" db="EMBL/GenBank/DDBJ databases">
        <authorList>
            <person name="Wu T."/>
            <person name="Guo S.Z."/>
        </authorList>
    </citation>
    <scope>NUCLEOTIDE SEQUENCE</scope>
    <source>
        <strain evidence="8">RSS-23</strain>
    </source>
</reference>
<organism evidence="8 9">
    <name type="scientific">Thermomonas beijingensis</name>
    <dbReference type="NCBI Taxonomy" id="2872701"/>
    <lineage>
        <taxon>Bacteria</taxon>
        <taxon>Pseudomonadati</taxon>
        <taxon>Pseudomonadota</taxon>
        <taxon>Gammaproteobacteria</taxon>
        <taxon>Lysobacterales</taxon>
        <taxon>Lysobacteraceae</taxon>
        <taxon>Thermomonas</taxon>
    </lineage>
</organism>
<dbReference type="EC" id="5.2.1.8" evidence="3"/>
<keyword evidence="9" id="KW-1185">Reference proteome</keyword>
<evidence type="ECO:0000256" key="3">
    <source>
        <dbReference type="ARBA" id="ARBA00013194"/>
    </source>
</evidence>
<dbReference type="Proteomes" id="UP001430290">
    <property type="component" value="Unassembled WGS sequence"/>
</dbReference>
<name>A0ABS7TFH0_9GAMM</name>
<sequence length="302" mass="34213">MSESKLGRRELPITVIDSGKSVAEEAHSHAHDHNDEGPRSLGQAAPSFLFVGDTAISEADIAREMQFHRAMTPEKSRADAARALVVRELLRREVERLGLQGDVQDAGSEAMEEACTRLLLEREVENRVPTLEDCQRYYAQNPERFHAPDRIRVRHILLGAAVDDVSGRFNAREQAEKLITELKLQPHLFTDFALRHSDCPSKDDGGELGWLERGQATPEFDRQVFRLREGLAAFPVESRWGYHVVCVDAVESGEELAFDQVRQRISDYLELQVRQRELQQYLQGLQERYEVRGLDAIEAGAA</sequence>
<dbReference type="PROSITE" id="PS50198">
    <property type="entry name" value="PPIC_PPIASE_2"/>
    <property type="match status" value="1"/>
</dbReference>
<dbReference type="Gene3D" id="3.10.50.40">
    <property type="match status" value="1"/>
</dbReference>
<dbReference type="SUPFAM" id="SSF54534">
    <property type="entry name" value="FKBP-like"/>
    <property type="match status" value="1"/>
</dbReference>
<dbReference type="InterPro" id="IPR027304">
    <property type="entry name" value="Trigger_fact/SurA_dom_sf"/>
</dbReference>
<evidence type="ECO:0000256" key="2">
    <source>
        <dbReference type="ARBA" id="ARBA00007656"/>
    </source>
</evidence>
<feature type="domain" description="PpiC" evidence="7">
    <location>
        <begin position="148"/>
        <end position="249"/>
    </location>
</feature>
<evidence type="ECO:0000256" key="6">
    <source>
        <dbReference type="SAM" id="MobiDB-lite"/>
    </source>
</evidence>
<keyword evidence="5 8" id="KW-0413">Isomerase</keyword>
<evidence type="ECO:0000256" key="4">
    <source>
        <dbReference type="ARBA" id="ARBA00023110"/>
    </source>
</evidence>
<dbReference type="SUPFAM" id="SSF109998">
    <property type="entry name" value="Triger factor/SurA peptide-binding domain-like"/>
    <property type="match status" value="1"/>
</dbReference>
<comment type="catalytic activity">
    <reaction evidence="1">
        <text>[protein]-peptidylproline (omega=180) = [protein]-peptidylproline (omega=0)</text>
        <dbReference type="Rhea" id="RHEA:16237"/>
        <dbReference type="Rhea" id="RHEA-COMP:10747"/>
        <dbReference type="Rhea" id="RHEA-COMP:10748"/>
        <dbReference type="ChEBI" id="CHEBI:83833"/>
        <dbReference type="ChEBI" id="CHEBI:83834"/>
        <dbReference type="EC" id="5.2.1.8"/>
    </reaction>
</comment>
<feature type="region of interest" description="Disordered" evidence="6">
    <location>
        <begin position="22"/>
        <end position="44"/>
    </location>
</feature>
<dbReference type="PANTHER" id="PTHR47245">
    <property type="entry name" value="PEPTIDYLPROLYL ISOMERASE"/>
    <property type="match status" value="1"/>
</dbReference>
<dbReference type="PANTHER" id="PTHR47245:SF2">
    <property type="entry name" value="PEPTIDYL-PROLYL CIS-TRANS ISOMERASE HP_0175-RELATED"/>
    <property type="match status" value="1"/>
</dbReference>
<dbReference type="InterPro" id="IPR046357">
    <property type="entry name" value="PPIase_dom_sf"/>
</dbReference>
<accession>A0ABS7TFH0</accession>
<evidence type="ECO:0000256" key="5">
    <source>
        <dbReference type="PROSITE-ProRule" id="PRU00278"/>
    </source>
</evidence>
<evidence type="ECO:0000256" key="1">
    <source>
        <dbReference type="ARBA" id="ARBA00000971"/>
    </source>
</evidence>